<organism evidence="4 5">
    <name type="scientific">Dictyobacter formicarum</name>
    <dbReference type="NCBI Taxonomy" id="2778368"/>
    <lineage>
        <taxon>Bacteria</taxon>
        <taxon>Bacillati</taxon>
        <taxon>Chloroflexota</taxon>
        <taxon>Ktedonobacteria</taxon>
        <taxon>Ktedonobacterales</taxon>
        <taxon>Dictyobacteraceae</taxon>
        <taxon>Dictyobacter</taxon>
    </lineage>
</organism>
<gene>
    <name evidence="4" type="ORF">KSZ_31890</name>
</gene>
<comment type="caution">
    <text evidence="4">The sequence shown here is derived from an EMBL/GenBank/DDBJ whole genome shotgun (WGS) entry which is preliminary data.</text>
</comment>
<evidence type="ECO:0000256" key="2">
    <source>
        <dbReference type="ARBA" id="ARBA00023002"/>
    </source>
</evidence>
<dbReference type="Pfam" id="PF00106">
    <property type="entry name" value="adh_short"/>
    <property type="match status" value="1"/>
</dbReference>
<dbReference type="EMBL" id="BNJJ01000008">
    <property type="protein sequence ID" value="GHO85183.1"/>
    <property type="molecule type" value="Genomic_DNA"/>
</dbReference>
<dbReference type="PROSITE" id="PS00061">
    <property type="entry name" value="ADH_SHORT"/>
    <property type="match status" value="1"/>
</dbReference>
<dbReference type="RefSeq" id="WP_201362847.1">
    <property type="nucleotide sequence ID" value="NZ_BNJJ01000008.1"/>
</dbReference>
<reference evidence="4 5" key="1">
    <citation type="journal article" date="2021" name="Int. J. Syst. Evol. Microbiol.">
        <title>Reticulibacter mediterranei gen. nov., sp. nov., within the new family Reticulibacteraceae fam. nov., and Ktedonospora formicarum gen. nov., sp. nov., Ktedonobacter robiniae sp. nov., Dictyobacter formicarum sp. nov. and Dictyobacter arantiisoli sp. nov., belonging to the class Ktedonobacteria.</title>
        <authorList>
            <person name="Yabe S."/>
            <person name="Zheng Y."/>
            <person name="Wang C.M."/>
            <person name="Sakai Y."/>
            <person name="Abe K."/>
            <person name="Yokota A."/>
            <person name="Donadio S."/>
            <person name="Cavaletti L."/>
            <person name="Monciardini P."/>
        </authorList>
    </citation>
    <scope>NUCLEOTIDE SEQUENCE [LARGE SCALE GENOMIC DNA]</scope>
    <source>
        <strain evidence="4 5">SOSP1-9</strain>
    </source>
</reference>
<protein>
    <submittedName>
        <fullName evidence="4">Uncharacterized protein</fullName>
    </submittedName>
</protein>
<proteinExistence type="inferred from homology"/>
<dbReference type="PRINTS" id="PR00081">
    <property type="entry name" value="GDHRDH"/>
</dbReference>
<dbReference type="PANTHER" id="PTHR42760:SF115">
    <property type="entry name" value="3-OXOACYL-[ACYL-CARRIER-PROTEIN] REDUCTASE FABG"/>
    <property type="match status" value="1"/>
</dbReference>
<dbReference type="Gene3D" id="3.40.50.720">
    <property type="entry name" value="NAD(P)-binding Rossmann-like Domain"/>
    <property type="match status" value="1"/>
</dbReference>
<dbReference type="InterPro" id="IPR002347">
    <property type="entry name" value="SDR_fam"/>
</dbReference>
<dbReference type="PRINTS" id="PR00080">
    <property type="entry name" value="SDRFAMILY"/>
</dbReference>
<keyword evidence="2" id="KW-0560">Oxidoreductase</keyword>
<name>A0ABQ3VH98_9CHLR</name>
<evidence type="ECO:0000256" key="3">
    <source>
        <dbReference type="RuleBase" id="RU000363"/>
    </source>
</evidence>
<keyword evidence="5" id="KW-1185">Reference proteome</keyword>
<evidence type="ECO:0000313" key="4">
    <source>
        <dbReference type="EMBL" id="GHO85183.1"/>
    </source>
</evidence>
<comment type="similarity">
    <text evidence="1 3">Belongs to the short-chain dehydrogenases/reductases (SDR) family.</text>
</comment>
<accession>A0ABQ3VH98</accession>
<dbReference type="InterPro" id="IPR036291">
    <property type="entry name" value="NAD(P)-bd_dom_sf"/>
</dbReference>
<dbReference type="InterPro" id="IPR020904">
    <property type="entry name" value="Sc_DH/Rdtase_CS"/>
</dbReference>
<dbReference type="SUPFAM" id="SSF51735">
    <property type="entry name" value="NAD(P)-binding Rossmann-fold domains"/>
    <property type="match status" value="1"/>
</dbReference>
<sequence>MSYESQLQHLFNVKGQTAVITGGSGGLGSAMAYALAQAGVNVAILSRHEESARNVAEKIQAQGGSALGLACDVVERSALEQALEQVTHAFGPVDILINGAGGNQPAAVTSPELSFFDLDNEAIDRVFNLNFSGTFKCCQVFGRGMAERKQGCIINIASMTSLKPLTRTPAYSAAKAAVANFTQWLAVHMAQEYSPAIRVKTQRSI</sequence>
<dbReference type="Proteomes" id="UP000635565">
    <property type="component" value="Unassembled WGS sequence"/>
</dbReference>
<evidence type="ECO:0000256" key="1">
    <source>
        <dbReference type="ARBA" id="ARBA00006484"/>
    </source>
</evidence>
<dbReference type="PANTHER" id="PTHR42760">
    <property type="entry name" value="SHORT-CHAIN DEHYDROGENASES/REDUCTASES FAMILY MEMBER"/>
    <property type="match status" value="1"/>
</dbReference>
<evidence type="ECO:0000313" key="5">
    <source>
        <dbReference type="Proteomes" id="UP000635565"/>
    </source>
</evidence>